<name>A0A9P6AQD8_9AGAM</name>
<keyword evidence="8" id="KW-1185">Reference proteome</keyword>
<dbReference type="InterPro" id="IPR041235">
    <property type="entry name" value="Exp1_repeat_2"/>
</dbReference>
<dbReference type="PANTHER" id="PTHR11223:SF2">
    <property type="entry name" value="EXPORTIN-1"/>
    <property type="match status" value="1"/>
</dbReference>
<dbReference type="InterPro" id="IPR014877">
    <property type="entry name" value="XPO1_C_dom"/>
</dbReference>
<dbReference type="InterPro" id="IPR001494">
    <property type="entry name" value="Importin-beta_N"/>
</dbReference>
<dbReference type="Pfam" id="PF18784">
    <property type="entry name" value="CRM1_repeat_2"/>
    <property type="match status" value="1"/>
</dbReference>
<dbReference type="Pfam" id="PF08767">
    <property type="entry name" value="CRM1_C"/>
    <property type="match status" value="1"/>
</dbReference>
<gene>
    <name evidence="7" type="ORF">BS47DRAFT_1377650</name>
</gene>
<dbReference type="SMART" id="SM01102">
    <property type="entry name" value="CRM1_C"/>
    <property type="match status" value="1"/>
</dbReference>
<organism evidence="7 8">
    <name type="scientific">Hydnum rufescens UP504</name>
    <dbReference type="NCBI Taxonomy" id="1448309"/>
    <lineage>
        <taxon>Eukaryota</taxon>
        <taxon>Fungi</taxon>
        <taxon>Dikarya</taxon>
        <taxon>Basidiomycota</taxon>
        <taxon>Agaricomycotina</taxon>
        <taxon>Agaricomycetes</taxon>
        <taxon>Cantharellales</taxon>
        <taxon>Hydnaceae</taxon>
        <taxon>Hydnum</taxon>
    </lineage>
</organism>
<dbReference type="InterPro" id="IPR045065">
    <property type="entry name" value="XPO1/5"/>
</dbReference>
<dbReference type="PROSITE" id="PS50166">
    <property type="entry name" value="IMPORTIN_B_NT"/>
    <property type="match status" value="1"/>
</dbReference>
<reference evidence="7" key="1">
    <citation type="journal article" date="2020" name="Nat. Commun.">
        <title>Large-scale genome sequencing of mycorrhizal fungi provides insights into the early evolution of symbiotic traits.</title>
        <authorList>
            <person name="Miyauchi S."/>
            <person name="Kiss E."/>
            <person name="Kuo A."/>
            <person name="Drula E."/>
            <person name="Kohler A."/>
            <person name="Sanchez-Garcia M."/>
            <person name="Morin E."/>
            <person name="Andreopoulos B."/>
            <person name="Barry K.W."/>
            <person name="Bonito G."/>
            <person name="Buee M."/>
            <person name="Carver A."/>
            <person name="Chen C."/>
            <person name="Cichocki N."/>
            <person name="Clum A."/>
            <person name="Culley D."/>
            <person name="Crous P.W."/>
            <person name="Fauchery L."/>
            <person name="Girlanda M."/>
            <person name="Hayes R.D."/>
            <person name="Keri Z."/>
            <person name="LaButti K."/>
            <person name="Lipzen A."/>
            <person name="Lombard V."/>
            <person name="Magnuson J."/>
            <person name="Maillard F."/>
            <person name="Murat C."/>
            <person name="Nolan M."/>
            <person name="Ohm R.A."/>
            <person name="Pangilinan J."/>
            <person name="Pereira M.F."/>
            <person name="Perotto S."/>
            <person name="Peter M."/>
            <person name="Pfister S."/>
            <person name="Riley R."/>
            <person name="Sitrit Y."/>
            <person name="Stielow J.B."/>
            <person name="Szollosi G."/>
            <person name="Zifcakova L."/>
            <person name="Stursova M."/>
            <person name="Spatafora J.W."/>
            <person name="Tedersoo L."/>
            <person name="Vaario L.M."/>
            <person name="Yamada A."/>
            <person name="Yan M."/>
            <person name="Wang P."/>
            <person name="Xu J."/>
            <person name="Bruns T."/>
            <person name="Baldrian P."/>
            <person name="Vilgalys R."/>
            <person name="Dunand C."/>
            <person name="Henrissat B."/>
            <person name="Grigoriev I.V."/>
            <person name="Hibbett D."/>
            <person name="Nagy L.G."/>
            <person name="Martin F.M."/>
        </authorList>
    </citation>
    <scope>NUCLEOTIDE SEQUENCE</scope>
    <source>
        <strain evidence="7">UP504</strain>
    </source>
</reference>
<dbReference type="Pfam" id="PF03810">
    <property type="entry name" value="IBN_N"/>
    <property type="match status" value="1"/>
</dbReference>
<dbReference type="InterPro" id="IPR016024">
    <property type="entry name" value="ARM-type_fold"/>
</dbReference>
<dbReference type="Pfam" id="PF18777">
    <property type="entry name" value="CRM1_repeat"/>
    <property type="match status" value="1"/>
</dbReference>
<evidence type="ECO:0000259" key="6">
    <source>
        <dbReference type="PROSITE" id="PS50166"/>
    </source>
</evidence>
<dbReference type="Pfam" id="PF08389">
    <property type="entry name" value="Xpo1"/>
    <property type="match status" value="1"/>
</dbReference>
<dbReference type="Pfam" id="PF18787">
    <property type="entry name" value="CRM1_repeat_3"/>
    <property type="match status" value="1"/>
</dbReference>
<accession>A0A9P6AQD8</accession>
<dbReference type="GO" id="GO:0000055">
    <property type="term" value="P:ribosomal large subunit export from nucleus"/>
    <property type="evidence" value="ECO:0007669"/>
    <property type="project" value="TreeGrafter"/>
</dbReference>
<dbReference type="InterPro" id="IPR013598">
    <property type="entry name" value="Exportin-1/Importin-b-like"/>
</dbReference>
<keyword evidence="4" id="KW-0653">Protein transport</keyword>
<keyword evidence="5" id="KW-0539">Nucleus</keyword>
<evidence type="ECO:0000313" key="7">
    <source>
        <dbReference type="EMBL" id="KAF9509026.1"/>
    </source>
</evidence>
<dbReference type="PANTHER" id="PTHR11223">
    <property type="entry name" value="EXPORTIN 1/5"/>
    <property type="match status" value="1"/>
</dbReference>
<dbReference type="FunFam" id="1.25.10.10:FF:000022">
    <property type="entry name" value="protein EXPORTIN 1A"/>
    <property type="match status" value="1"/>
</dbReference>
<feature type="domain" description="Importin N-terminal" evidence="6">
    <location>
        <begin position="34"/>
        <end position="100"/>
    </location>
</feature>
<evidence type="ECO:0000256" key="1">
    <source>
        <dbReference type="ARBA" id="ARBA00004123"/>
    </source>
</evidence>
<dbReference type="GO" id="GO:0006611">
    <property type="term" value="P:protein export from nucleus"/>
    <property type="evidence" value="ECO:0007669"/>
    <property type="project" value="InterPro"/>
</dbReference>
<dbReference type="InterPro" id="IPR040485">
    <property type="entry name" value="XPO1_repeat_3"/>
</dbReference>
<dbReference type="GO" id="GO:0031267">
    <property type="term" value="F:small GTPase binding"/>
    <property type="evidence" value="ECO:0007669"/>
    <property type="project" value="InterPro"/>
</dbReference>
<dbReference type="InterPro" id="IPR011989">
    <property type="entry name" value="ARM-like"/>
</dbReference>
<keyword evidence="3" id="KW-0813">Transport</keyword>
<dbReference type="SMART" id="SM00913">
    <property type="entry name" value="IBN_N"/>
    <property type="match status" value="1"/>
</dbReference>
<evidence type="ECO:0000256" key="5">
    <source>
        <dbReference type="ARBA" id="ARBA00023242"/>
    </source>
</evidence>
<evidence type="ECO:0000256" key="4">
    <source>
        <dbReference type="ARBA" id="ARBA00022927"/>
    </source>
</evidence>
<evidence type="ECO:0000256" key="3">
    <source>
        <dbReference type="ARBA" id="ARBA00022448"/>
    </source>
</evidence>
<proteinExistence type="inferred from homology"/>
<evidence type="ECO:0000313" key="8">
    <source>
        <dbReference type="Proteomes" id="UP000886523"/>
    </source>
</evidence>
<comment type="caution">
    <text evidence="7">The sequence shown here is derived from an EMBL/GenBank/DDBJ whole genome shotgun (WGS) entry which is preliminary data.</text>
</comment>
<dbReference type="GO" id="GO:0005634">
    <property type="term" value="C:nucleus"/>
    <property type="evidence" value="ECO:0007669"/>
    <property type="project" value="UniProtKB-SubCell"/>
</dbReference>
<dbReference type="GO" id="GO:0000056">
    <property type="term" value="P:ribosomal small subunit export from nucleus"/>
    <property type="evidence" value="ECO:0007669"/>
    <property type="project" value="TreeGrafter"/>
</dbReference>
<dbReference type="Proteomes" id="UP000886523">
    <property type="component" value="Unassembled WGS sequence"/>
</dbReference>
<comment type="similarity">
    <text evidence="2">Belongs to the exportin family.</text>
</comment>
<dbReference type="SUPFAM" id="SSF48371">
    <property type="entry name" value="ARM repeat"/>
    <property type="match status" value="1"/>
</dbReference>
<dbReference type="InterPro" id="IPR041123">
    <property type="entry name" value="CRM1_repeat"/>
</dbReference>
<evidence type="ECO:0000256" key="2">
    <source>
        <dbReference type="ARBA" id="ARBA00009466"/>
    </source>
</evidence>
<dbReference type="EMBL" id="MU129045">
    <property type="protein sequence ID" value="KAF9509026.1"/>
    <property type="molecule type" value="Genomic_DNA"/>
</dbReference>
<dbReference type="GO" id="GO:0005737">
    <property type="term" value="C:cytoplasm"/>
    <property type="evidence" value="ECO:0007669"/>
    <property type="project" value="TreeGrafter"/>
</dbReference>
<dbReference type="Gene3D" id="1.25.10.10">
    <property type="entry name" value="Leucine-rich Repeat Variant"/>
    <property type="match status" value="1"/>
</dbReference>
<dbReference type="OrthoDB" id="27218at2759"/>
<sequence>MEAILDFTKDTDVALLDRVSEAFYFGKGPEQQLAQQLLTQFQEHPDAWQRVPSIIDQSTNPQNKYLGLQILERLVQTRWKAVPEDQRQGIKNFVIATTLAVAGDELSMRRQKTYIHKLNLLLVQILKQEWPHNWPTFIPEIVASSKTSLPLCENNMVILKLLSEEVFDFSAEQMTQEKAKNLKNSLNGEFSDIFQLCLEVLEKAQKPSLIRATLETLLRFLNWIPLGYIFETSIIDQLLNRFLEPPEYRNVTLKCLSEIAGLNVGAEYDVQFVVLFTMVMTAVNKMIPPSTDIAKAYATSSDSDQELVLNLALFLSNFLGNHLRAIENPANNDVLLNAHLYMVKISTVDEREVFKICLEYWSKLVAELYEELQSLPMADLVGLHLGASTGMTLGVTLRKDIYSDVLSNLRLVMIEKMVKPEEVLIVENDEGEVVREFLKEGDTIVLYKQMREVLVYLTHLDVSDTETILVEKLAKQVDGSEWSWPNINTLCWAIGSISGAMNEETEKRFLVTVIKDLLGLTEMKKGKDNKAIVASNIMYIVGQYPRFLKAHWKFLKTVVNKLFEFMHETHEGVQDMACDTFIKIAQKCRRHFVIQQSGEVEPFIDELLRSLHRTTVDLSPQQVHTFYEAVGYMISAQPNKPQQEKLITKLMEMPNNAWDSLMAQAAGSMDVLGNPENLKILANVLKTNVSAATSIGAFFTPQLGRIYMDMLGLYRAVSGIISETVGREGVIATKTPKVRSLRTIKKEVLKLVDTYVRKTEDLEAVNTNLMPALFEAILEDYNRNTAAARDAEVLNVMTTITSRLGALLTPQIPAILDAVFECTLAMISQDFAEYPEHRVGFFRLLRAINQTCFPALLALPPAQFKLIMDSIIWAVKHMMRDITDIGLNLVLETVNNFAAAEPPISNAFFQQFYLSILQDIFFVLTDTDHKSGFKLQSIVLARLFQLVETGKVTAPLFDPATAADPNVTNQQFLRVYTANLLKNAFPHLQSAQVEACVISLCEFHNDPTKFLNSTQGILGDNTELFLDEKEAEAQRKAAAEREAAMKIPGMLKPSQIQEDEEL</sequence>
<dbReference type="AlphaFoldDB" id="A0A9P6AQD8"/>
<comment type="subcellular location">
    <subcellularLocation>
        <location evidence="1">Nucleus</location>
    </subcellularLocation>
</comment>
<protein>
    <recommendedName>
        <fullName evidence="6">Importin N-terminal domain-containing protein</fullName>
    </recommendedName>
</protein>
<dbReference type="GO" id="GO:0005049">
    <property type="term" value="F:nuclear export signal receptor activity"/>
    <property type="evidence" value="ECO:0007669"/>
    <property type="project" value="InterPro"/>
</dbReference>